<dbReference type="InterPro" id="IPR032675">
    <property type="entry name" value="LRR_dom_sf"/>
</dbReference>
<evidence type="ECO:0000313" key="1">
    <source>
        <dbReference type="EMBL" id="MDC0667110.1"/>
    </source>
</evidence>
<dbReference type="Gene3D" id="3.80.10.10">
    <property type="entry name" value="Ribonuclease Inhibitor"/>
    <property type="match status" value="1"/>
</dbReference>
<gene>
    <name evidence="1" type="ORF">POL58_05145</name>
</gene>
<accession>A0ABT5AZ43</accession>
<reference evidence="1 2" key="1">
    <citation type="submission" date="2022-11" db="EMBL/GenBank/DDBJ databases">
        <title>Minimal conservation of predation-associated metabolite biosynthetic gene clusters underscores biosynthetic potential of Myxococcota including descriptions for ten novel species: Archangium lansinium sp. nov., Myxococcus landrumus sp. nov., Nannocystis bai.</title>
        <authorList>
            <person name="Ahearne A."/>
            <person name="Stevens C."/>
            <person name="Dowd S."/>
        </authorList>
    </citation>
    <scope>NUCLEOTIDE SEQUENCE [LARGE SCALE GENOMIC DNA]</scope>
    <source>
        <strain evidence="1 2">NCELM</strain>
    </source>
</reference>
<dbReference type="RefSeq" id="WP_271995000.1">
    <property type="nucleotide sequence ID" value="NZ_JAQNDN010000001.1"/>
</dbReference>
<evidence type="ECO:0000313" key="2">
    <source>
        <dbReference type="Proteomes" id="UP001217838"/>
    </source>
</evidence>
<dbReference type="EMBL" id="JAQNDN010000001">
    <property type="protein sequence ID" value="MDC0667110.1"/>
    <property type="molecule type" value="Genomic_DNA"/>
</dbReference>
<comment type="caution">
    <text evidence="1">The sequence shown here is derived from an EMBL/GenBank/DDBJ whole genome shotgun (WGS) entry which is preliminary data.</text>
</comment>
<dbReference type="Proteomes" id="UP001217838">
    <property type="component" value="Unassembled WGS sequence"/>
</dbReference>
<proteinExistence type="predicted"/>
<name>A0ABT5AZ43_9BACT</name>
<protein>
    <submittedName>
        <fullName evidence="1">Uncharacterized protein</fullName>
    </submittedName>
</protein>
<organism evidence="1 2">
    <name type="scientific">Nannocystis radixulma</name>
    <dbReference type="NCBI Taxonomy" id="2995305"/>
    <lineage>
        <taxon>Bacteria</taxon>
        <taxon>Pseudomonadati</taxon>
        <taxon>Myxococcota</taxon>
        <taxon>Polyangia</taxon>
        <taxon>Nannocystales</taxon>
        <taxon>Nannocystaceae</taxon>
        <taxon>Nannocystis</taxon>
    </lineage>
</organism>
<keyword evidence="2" id="KW-1185">Reference proteome</keyword>
<dbReference type="SUPFAM" id="SSF52058">
    <property type="entry name" value="L domain-like"/>
    <property type="match status" value="1"/>
</dbReference>
<sequence length="516" mass="56592">MSKQRSVEEVEAFWKQAIPATFNFMAGDQPDPEATRQLDKLPADLSPETARRIYSFYLEEVPYLLWGTLTNTPDTLVETLVACLREAERKNSSVQARLLLAAFELAGAAALREAAAVLRLTRSSYRLESATKKLPGLHPSPGLAGAAAAVVANTTSEINTLEVVAFWSLVWVAAHARPEIFDELEARAAQWKHELFLKRVRATPRIAKPKKAEPPSLLPAKVSEVKKWLAANPGVDPAVFGRRDKQKTDEKAAAIRALTTIATPAALEVLTSYRPQDGQIWGLSFGGGIPAELTRAWNTFDRKRFGERMFAGIEALSFQGDAGSLLTDIRGIEAARDLRSLILGPDPSCDLSPLASCPALFHLELYALGRTDALEPLARIPSLKWLAIYNGDKLEQAAIDSIGQAKKLTQLSLSIDGPLDLRPLLELEALERLRFAGGDALDTRTIPGLAALLERGVPICFYSHQNWWRVLSDPESPFVVHGVEIANTSRYPVLCKDGARARKLDEQLAARSFFGS</sequence>